<sequence length="78" mass="8657">MANPLSKGLRTPALGGTSCPKEISFVKWPGDIKLQQQSAILYKWLKVPSAINQFTPALDRQIATQLLTLAHKDRPETK</sequence>
<dbReference type="InterPro" id="IPR001921">
    <property type="entry name" value="Ribosomal_eL8_euk"/>
</dbReference>
<comment type="caution">
    <text evidence="2">The sequence shown here is derived from an EMBL/GenBank/DDBJ whole genome shotgun (WGS) entry which is preliminary data.</text>
</comment>
<organism evidence="2 3">
    <name type="scientific">Myodes glareolus</name>
    <name type="common">Bank vole</name>
    <name type="synonym">Clethrionomys glareolus</name>
    <dbReference type="NCBI Taxonomy" id="447135"/>
    <lineage>
        <taxon>Eukaryota</taxon>
        <taxon>Metazoa</taxon>
        <taxon>Chordata</taxon>
        <taxon>Craniata</taxon>
        <taxon>Vertebrata</taxon>
        <taxon>Euteleostomi</taxon>
        <taxon>Mammalia</taxon>
        <taxon>Eutheria</taxon>
        <taxon>Euarchontoglires</taxon>
        <taxon>Glires</taxon>
        <taxon>Rodentia</taxon>
        <taxon>Myomorpha</taxon>
        <taxon>Muroidea</taxon>
        <taxon>Cricetidae</taxon>
        <taxon>Arvicolinae</taxon>
        <taxon>Myodes</taxon>
    </lineage>
</organism>
<evidence type="ECO:0000313" key="3">
    <source>
        <dbReference type="Proteomes" id="UP001488838"/>
    </source>
</evidence>
<dbReference type="GO" id="GO:0022625">
    <property type="term" value="C:cytosolic large ribosomal subunit"/>
    <property type="evidence" value="ECO:0007669"/>
    <property type="project" value="UniProtKB-UniRule"/>
</dbReference>
<dbReference type="Gene3D" id="3.30.1330.30">
    <property type="match status" value="1"/>
</dbReference>
<evidence type="ECO:0000256" key="1">
    <source>
        <dbReference type="RuleBase" id="RU367042"/>
    </source>
</evidence>
<dbReference type="AlphaFoldDB" id="A0AAW0KA28"/>
<dbReference type="PRINTS" id="PR00882">
    <property type="entry name" value="RIBOSOMALL7A"/>
</dbReference>
<dbReference type="GO" id="GO:0003723">
    <property type="term" value="F:RNA binding"/>
    <property type="evidence" value="ECO:0007669"/>
    <property type="project" value="UniProtKB-UniRule"/>
</dbReference>
<dbReference type="InterPro" id="IPR029064">
    <property type="entry name" value="Ribosomal_eL30-like_sf"/>
</dbReference>
<accession>A0AAW0KA28</accession>
<reference evidence="2 3" key="1">
    <citation type="journal article" date="2023" name="bioRxiv">
        <title>Conserved and derived expression patterns and positive selection on dental genes reveal complex evolutionary context of ever-growing rodent molars.</title>
        <authorList>
            <person name="Calamari Z.T."/>
            <person name="Song A."/>
            <person name="Cohen E."/>
            <person name="Akter M."/>
            <person name="Roy R.D."/>
            <person name="Hallikas O."/>
            <person name="Christensen M.M."/>
            <person name="Li P."/>
            <person name="Marangoni P."/>
            <person name="Jernvall J."/>
            <person name="Klein O.D."/>
        </authorList>
    </citation>
    <scope>NUCLEOTIDE SEQUENCE [LARGE SCALE GENOMIC DNA]</scope>
    <source>
        <strain evidence="2">V071</strain>
    </source>
</reference>
<comment type="similarity">
    <text evidence="1">Belongs to the eukaryotic ribosomal protein eL8 family.</text>
</comment>
<evidence type="ECO:0000313" key="2">
    <source>
        <dbReference type="EMBL" id="KAK7835957.1"/>
    </source>
</evidence>
<comment type="function">
    <text evidence="1">Component of the ribosome.</text>
</comment>
<keyword evidence="3" id="KW-1185">Reference proteome</keyword>
<gene>
    <name evidence="2" type="ORF">U0070_004048</name>
</gene>
<dbReference type="Proteomes" id="UP001488838">
    <property type="component" value="Unassembled WGS sequence"/>
</dbReference>
<keyword evidence="1" id="KW-0687">Ribonucleoprotein</keyword>
<proteinExistence type="inferred from homology"/>
<keyword evidence="1" id="KW-0689">Ribosomal protein</keyword>
<dbReference type="EMBL" id="JBBHLL010000001">
    <property type="protein sequence ID" value="KAK7835957.1"/>
    <property type="molecule type" value="Genomic_DNA"/>
</dbReference>
<name>A0AAW0KA28_MYOGA</name>
<protein>
    <recommendedName>
        <fullName evidence="1">60S ribosomal protein L7a</fullName>
    </recommendedName>
</protein>